<keyword evidence="2" id="KW-1133">Transmembrane helix</keyword>
<name>A0A1S8N5F0_CLOSA</name>
<gene>
    <name evidence="3" type="ORF">CLOSAC_20940</name>
</gene>
<accession>A0A1S8N5F0</accession>
<dbReference type="AlphaFoldDB" id="A0A1S8N5F0"/>
<evidence type="ECO:0000256" key="1">
    <source>
        <dbReference type="SAM" id="MobiDB-lite"/>
    </source>
</evidence>
<dbReference type="Proteomes" id="UP000191154">
    <property type="component" value="Unassembled WGS sequence"/>
</dbReference>
<proteinExistence type="predicted"/>
<reference evidence="3 4" key="1">
    <citation type="submission" date="2016-05" db="EMBL/GenBank/DDBJ databases">
        <title>Microbial solvent formation.</title>
        <authorList>
            <person name="Poehlein A."/>
            <person name="Montoya Solano J.D."/>
            <person name="Flitsch S."/>
            <person name="Krabben P."/>
            <person name="Duerre P."/>
            <person name="Daniel R."/>
        </authorList>
    </citation>
    <scope>NUCLEOTIDE SEQUENCE [LARGE SCALE GENOMIC DNA]</scope>
    <source>
        <strain evidence="3 4">L1-8</strain>
    </source>
</reference>
<keyword evidence="2" id="KW-0472">Membrane</keyword>
<keyword evidence="2" id="KW-0812">Transmembrane</keyword>
<dbReference type="EMBL" id="LZYZ01000004">
    <property type="protein sequence ID" value="OOM11667.1"/>
    <property type="molecule type" value="Genomic_DNA"/>
</dbReference>
<feature type="compositionally biased region" description="Polar residues" evidence="1">
    <location>
        <begin position="30"/>
        <end position="42"/>
    </location>
</feature>
<evidence type="ECO:0000313" key="4">
    <source>
        <dbReference type="Proteomes" id="UP000191154"/>
    </source>
</evidence>
<sequence length="112" mass="12822">MLTLCADGSAYIASIGDLATIGVAGDSMYNMTSNNESGNNQFDSDRIDGKGEKRSTRSENRLRRKLEGRNNDQRKNKHLLKKVIYMLSHVYNSFMRYMVILFISLFNFTINQ</sequence>
<comment type="caution">
    <text evidence="3">The sequence shown here is derived from an EMBL/GenBank/DDBJ whole genome shotgun (WGS) entry which is preliminary data.</text>
</comment>
<feature type="region of interest" description="Disordered" evidence="1">
    <location>
        <begin position="30"/>
        <end position="73"/>
    </location>
</feature>
<dbReference type="RefSeq" id="WP_077865380.1">
    <property type="nucleotide sequence ID" value="NZ_LZYZ01000004.1"/>
</dbReference>
<organism evidence="3 4">
    <name type="scientific">Clostridium saccharobutylicum</name>
    <dbReference type="NCBI Taxonomy" id="169679"/>
    <lineage>
        <taxon>Bacteria</taxon>
        <taxon>Bacillati</taxon>
        <taxon>Bacillota</taxon>
        <taxon>Clostridia</taxon>
        <taxon>Eubacteriales</taxon>
        <taxon>Clostridiaceae</taxon>
        <taxon>Clostridium</taxon>
    </lineage>
</organism>
<feature type="compositionally biased region" description="Basic and acidic residues" evidence="1">
    <location>
        <begin position="43"/>
        <end position="73"/>
    </location>
</feature>
<protein>
    <submittedName>
        <fullName evidence="3">Uncharacterized protein</fullName>
    </submittedName>
</protein>
<evidence type="ECO:0000256" key="2">
    <source>
        <dbReference type="SAM" id="Phobius"/>
    </source>
</evidence>
<feature type="transmembrane region" description="Helical" evidence="2">
    <location>
        <begin position="83"/>
        <end position="106"/>
    </location>
</feature>
<evidence type="ECO:0000313" key="3">
    <source>
        <dbReference type="EMBL" id="OOM11667.1"/>
    </source>
</evidence>